<dbReference type="EMBL" id="JBHSHP010000016">
    <property type="protein sequence ID" value="MFC4754240.1"/>
    <property type="molecule type" value="Genomic_DNA"/>
</dbReference>
<dbReference type="InterPro" id="IPR008225">
    <property type="entry name" value="F420-0_g-glutamyl_ligase"/>
</dbReference>
<dbReference type="Pfam" id="PF01996">
    <property type="entry name" value="F420_ligase"/>
    <property type="match status" value="1"/>
</dbReference>
<keyword evidence="4" id="KW-0460">Magnesium</keyword>
<dbReference type="RefSeq" id="WP_380059562.1">
    <property type="nucleotide sequence ID" value="NZ_BAABCD010000056.1"/>
</dbReference>
<dbReference type="Pfam" id="PF00881">
    <property type="entry name" value="Nitroreductase"/>
    <property type="match status" value="1"/>
</dbReference>
<evidence type="ECO:0000313" key="13">
    <source>
        <dbReference type="EMBL" id="MFC4754240.1"/>
    </source>
</evidence>
<keyword evidence="6" id="KW-0560">Oxidoreductase</keyword>
<evidence type="ECO:0000259" key="12">
    <source>
        <dbReference type="Pfam" id="PF01996"/>
    </source>
</evidence>
<dbReference type="PANTHER" id="PTHR47917:SF1">
    <property type="entry name" value="COENZYME F420:L-GLUTAMATE LIGASE"/>
    <property type="match status" value="1"/>
</dbReference>
<keyword evidence="9" id="KW-0511">Multifunctional enzyme</keyword>
<evidence type="ECO:0000256" key="1">
    <source>
        <dbReference type="ARBA" id="ARBA00022598"/>
    </source>
</evidence>
<evidence type="ECO:0000313" key="14">
    <source>
        <dbReference type="Proteomes" id="UP001595836"/>
    </source>
</evidence>
<dbReference type="InterPro" id="IPR019943">
    <property type="entry name" value="F420_FbiB_C"/>
</dbReference>
<dbReference type="NCBIfam" id="TIGR03553">
    <property type="entry name" value="F420_FbiB_CTERM"/>
    <property type="match status" value="1"/>
</dbReference>
<reference evidence="14" key="1">
    <citation type="journal article" date="2019" name="Int. J. Syst. Evol. Microbiol.">
        <title>The Global Catalogue of Microorganisms (GCM) 10K type strain sequencing project: providing services to taxonomists for standard genome sequencing and annotation.</title>
        <authorList>
            <consortium name="The Broad Institute Genomics Platform"/>
            <consortium name="The Broad Institute Genome Sequencing Center for Infectious Disease"/>
            <person name="Wu L."/>
            <person name="Ma J."/>
        </authorList>
    </citation>
    <scope>NUCLEOTIDE SEQUENCE [LARGE SCALE GENOMIC DNA]</scope>
    <source>
        <strain evidence="14">JCM 11882</strain>
    </source>
</reference>
<dbReference type="EC" id="6.3.2.31" evidence="13"/>
<evidence type="ECO:0000256" key="6">
    <source>
        <dbReference type="ARBA" id="ARBA00023002"/>
    </source>
</evidence>
<proteinExistence type="predicted"/>
<organism evidence="13 14">
    <name type="scientific">Dietzia aurantiaca</name>
    <dbReference type="NCBI Taxonomy" id="983873"/>
    <lineage>
        <taxon>Bacteria</taxon>
        <taxon>Bacillati</taxon>
        <taxon>Actinomycetota</taxon>
        <taxon>Actinomycetes</taxon>
        <taxon>Mycobacteriales</taxon>
        <taxon>Dietziaceae</taxon>
        <taxon>Dietzia</taxon>
    </lineage>
</organism>
<accession>A0ABV9PPD3</accession>
<keyword evidence="1 13" id="KW-0436">Ligase</keyword>
<name>A0ABV9PPD3_9ACTN</name>
<evidence type="ECO:0000256" key="2">
    <source>
        <dbReference type="ARBA" id="ARBA00022723"/>
    </source>
</evidence>
<evidence type="ECO:0000256" key="7">
    <source>
        <dbReference type="ARBA" id="ARBA00023134"/>
    </source>
</evidence>
<dbReference type="Gene3D" id="3.40.109.10">
    <property type="entry name" value="NADH Oxidase"/>
    <property type="match status" value="1"/>
</dbReference>
<evidence type="ECO:0000256" key="5">
    <source>
        <dbReference type="ARBA" id="ARBA00022958"/>
    </source>
</evidence>
<evidence type="ECO:0000256" key="8">
    <source>
        <dbReference type="ARBA" id="ARBA00023211"/>
    </source>
</evidence>
<dbReference type="Gene3D" id="3.30.1330.100">
    <property type="entry name" value="CofE-like"/>
    <property type="match status" value="1"/>
</dbReference>
<feature type="region of interest" description="Disordered" evidence="10">
    <location>
        <begin position="248"/>
        <end position="283"/>
    </location>
</feature>
<evidence type="ECO:0000256" key="9">
    <source>
        <dbReference type="ARBA" id="ARBA00023268"/>
    </source>
</evidence>
<dbReference type="Gene3D" id="3.90.1660.10">
    <property type="entry name" value="CofE-like domain"/>
    <property type="match status" value="1"/>
</dbReference>
<dbReference type="InterPro" id="IPR029479">
    <property type="entry name" value="Nitroreductase"/>
</dbReference>
<evidence type="ECO:0000259" key="11">
    <source>
        <dbReference type="Pfam" id="PF00881"/>
    </source>
</evidence>
<dbReference type="NCBIfam" id="NF009810">
    <property type="entry name" value="PRK13294.1"/>
    <property type="match status" value="1"/>
</dbReference>
<feature type="domain" description="Coenzyme F420:L-glutamate ligase-like" evidence="12">
    <location>
        <begin position="30"/>
        <end position="233"/>
    </location>
</feature>
<keyword evidence="7" id="KW-0342">GTP-binding</keyword>
<gene>
    <name evidence="13" type="ORF">ACFO7U_05530</name>
</gene>
<dbReference type="GO" id="GO:0052618">
    <property type="term" value="F:coenzyme F420-0:L-glutamate ligase activity"/>
    <property type="evidence" value="ECO:0007669"/>
    <property type="project" value="UniProtKB-EC"/>
</dbReference>
<evidence type="ECO:0000256" key="10">
    <source>
        <dbReference type="SAM" id="MobiDB-lite"/>
    </source>
</evidence>
<keyword evidence="5" id="KW-0630">Potassium</keyword>
<evidence type="ECO:0000256" key="3">
    <source>
        <dbReference type="ARBA" id="ARBA00022741"/>
    </source>
</evidence>
<feature type="domain" description="Nitroreductase" evidence="11">
    <location>
        <begin position="317"/>
        <end position="485"/>
    </location>
</feature>
<sequence>MTDDAIPEIRRWTAEHAAPSDVTMWAPDGLPEFRPGDDLPRILAEALTTDPHGLTDGDVVVLTSKVLSKTEGRIVTAPTDPAERDALRRRLVEDESVRVVARVNRTLITENRLGIVQAAAGVDGSNVEAGELALLPEDPDASARALAADLRRLTGARVAVIVTDTMGRAWRTGQIDLAIGAAGMRVSVGYDGAVDRQGNELLVTDVAVADEVAAAADLVKGKLGGRPVAVVRGLAHLMLDDEGARAARGADGADGADAGGNGAVGGGAAGSGAGPNDDDNADIPRRARDLVRDGEFDLFRLGTTEALAQGRREAVPARRSVRSFADERVDAELLAEAVTDALTAPAPHHSRPIRFVRVTGQARTRLLDALREDWERDLRADGHTGEVLARRLGRGDLLRSCPELIVPFVDDAAGAHDYPDERRNACEETMFTVAGGAAVQSLLVALAARGLGSCWIGSTIFAADTTRRELAVPESWRPLGAVAVGVPAEPAPPRVPRPAGDAYLTIG</sequence>
<dbReference type="InterPro" id="IPR000415">
    <property type="entry name" value="Nitroreductase-like"/>
</dbReference>
<dbReference type="Proteomes" id="UP001595836">
    <property type="component" value="Unassembled WGS sequence"/>
</dbReference>
<keyword evidence="8" id="KW-0464">Manganese</keyword>
<keyword evidence="3" id="KW-0547">Nucleotide-binding</keyword>
<evidence type="ECO:0000256" key="4">
    <source>
        <dbReference type="ARBA" id="ARBA00022842"/>
    </source>
</evidence>
<dbReference type="InterPro" id="IPR002847">
    <property type="entry name" value="F420-0_gamma-glut_ligase-dom"/>
</dbReference>
<protein>
    <submittedName>
        <fullName evidence="13">Coenzyme F420-0:L-glutamate ligase</fullName>
        <ecNumber evidence="13">6.3.2.31</ecNumber>
    </submittedName>
</protein>
<feature type="compositionally biased region" description="Gly residues" evidence="10">
    <location>
        <begin position="257"/>
        <end position="273"/>
    </location>
</feature>
<dbReference type="NCBIfam" id="TIGR01916">
    <property type="entry name" value="F420_cofE"/>
    <property type="match status" value="1"/>
</dbReference>
<keyword evidence="14" id="KW-1185">Reference proteome</keyword>
<dbReference type="PANTHER" id="PTHR47917">
    <property type="match status" value="1"/>
</dbReference>
<dbReference type="SUPFAM" id="SSF55469">
    <property type="entry name" value="FMN-dependent nitroreductase-like"/>
    <property type="match status" value="1"/>
</dbReference>
<comment type="caution">
    <text evidence="13">The sequence shown here is derived from an EMBL/GenBank/DDBJ whole genome shotgun (WGS) entry which is preliminary data.</text>
</comment>
<keyword evidence="2" id="KW-0479">Metal-binding</keyword>
<dbReference type="SUPFAM" id="SSF144010">
    <property type="entry name" value="CofE-like"/>
    <property type="match status" value="1"/>
</dbReference>